<accession>D9R4G2</accession>
<gene>
    <name evidence="7" type="ordered locus">Closa_2463</name>
</gene>
<dbReference type="PANTHER" id="PTHR30627:SF1">
    <property type="entry name" value="PEPTIDOGLYCAN D,D-TRANSPEPTIDASE FTSI"/>
    <property type="match status" value="1"/>
</dbReference>
<keyword evidence="7" id="KW-0808">Transferase</keyword>
<evidence type="ECO:0000256" key="2">
    <source>
        <dbReference type="ARBA" id="ARBA00007171"/>
    </source>
</evidence>
<dbReference type="InterPro" id="IPR036138">
    <property type="entry name" value="PBP_dimer_sf"/>
</dbReference>
<evidence type="ECO:0000256" key="1">
    <source>
        <dbReference type="ARBA" id="ARBA00004370"/>
    </source>
</evidence>
<dbReference type="RefSeq" id="WP_013273118.1">
    <property type="nucleotide sequence ID" value="NC_014376.1"/>
</dbReference>
<dbReference type="GO" id="GO:0071555">
    <property type="term" value="P:cell wall organization"/>
    <property type="evidence" value="ECO:0007669"/>
    <property type="project" value="TreeGrafter"/>
</dbReference>
<dbReference type="InterPro" id="IPR012338">
    <property type="entry name" value="Beta-lactam/transpept-like"/>
</dbReference>
<dbReference type="AlphaFoldDB" id="D9R4G2"/>
<comment type="subcellular location">
    <subcellularLocation>
        <location evidence="1">Membrane</location>
    </subcellularLocation>
</comment>
<keyword evidence="4" id="KW-0812">Transmembrane</keyword>
<dbReference type="STRING" id="610130.Closa_2463"/>
<dbReference type="GO" id="GO:0016757">
    <property type="term" value="F:glycosyltransferase activity"/>
    <property type="evidence" value="ECO:0007669"/>
    <property type="project" value="UniProtKB-KW"/>
</dbReference>
<dbReference type="EMBL" id="CP002109">
    <property type="protein sequence ID" value="ADL05032.1"/>
    <property type="molecule type" value="Genomic_DNA"/>
</dbReference>
<dbReference type="HOGENOM" id="CLU_009289_6_0_9"/>
<protein>
    <submittedName>
        <fullName evidence="7">Peptidoglycan glycosyltransferase</fullName>
        <ecNumber evidence="7">2.4.1.129</ecNumber>
    </submittedName>
</protein>
<dbReference type="Pfam" id="PF03717">
    <property type="entry name" value="PBP_dimer"/>
    <property type="match status" value="1"/>
</dbReference>
<dbReference type="InterPro" id="IPR050515">
    <property type="entry name" value="Beta-lactam/transpept"/>
</dbReference>
<dbReference type="EC" id="2.4.1.129" evidence="7"/>
<evidence type="ECO:0000256" key="3">
    <source>
        <dbReference type="ARBA" id="ARBA00023136"/>
    </source>
</evidence>
<feature type="domain" description="Penicillin-binding protein transpeptidase" evidence="5">
    <location>
        <begin position="244"/>
        <end position="562"/>
    </location>
</feature>
<dbReference type="eggNOG" id="COG0768">
    <property type="taxonomic scope" value="Bacteria"/>
</dbReference>
<keyword evidence="7" id="KW-0328">Glycosyltransferase</keyword>
<dbReference type="GO" id="GO:0005886">
    <property type="term" value="C:plasma membrane"/>
    <property type="evidence" value="ECO:0007669"/>
    <property type="project" value="TreeGrafter"/>
</dbReference>
<dbReference type="Pfam" id="PF00905">
    <property type="entry name" value="Transpeptidase"/>
    <property type="match status" value="1"/>
</dbReference>
<dbReference type="Gene3D" id="3.40.710.10">
    <property type="entry name" value="DD-peptidase/beta-lactamase superfamily"/>
    <property type="match status" value="1"/>
</dbReference>
<evidence type="ECO:0000259" key="6">
    <source>
        <dbReference type="Pfam" id="PF03717"/>
    </source>
</evidence>
<dbReference type="InterPro" id="IPR005311">
    <property type="entry name" value="PBP_dimer"/>
</dbReference>
<dbReference type="PANTHER" id="PTHR30627">
    <property type="entry name" value="PEPTIDOGLYCAN D,D-TRANSPEPTIDASE"/>
    <property type="match status" value="1"/>
</dbReference>
<feature type="domain" description="Penicillin-binding protein dimerisation" evidence="6">
    <location>
        <begin position="55"/>
        <end position="201"/>
    </location>
</feature>
<organism evidence="7 8">
    <name type="scientific">Lacrimispora saccharolytica (strain ATCC 35040 / DSM 2544 / NRCC 2533 / WM1)</name>
    <name type="common">Clostridium saccharolyticum</name>
    <dbReference type="NCBI Taxonomy" id="610130"/>
    <lineage>
        <taxon>Bacteria</taxon>
        <taxon>Bacillati</taxon>
        <taxon>Bacillota</taxon>
        <taxon>Clostridia</taxon>
        <taxon>Lachnospirales</taxon>
        <taxon>Lachnospiraceae</taxon>
        <taxon>Lacrimispora</taxon>
    </lineage>
</organism>
<reference evidence="7" key="1">
    <citation type="submission" date="2010-07" db="EMBL/GenBank/DDBJ databases">
        <title>Complete sequence of Clostridium saccharolyticum WM1.</title>
        <authorList>
            <consortium name="US DOE Joint Genome Institute"/>
            <person name="Lucas S."/>
            <person name="Copeland A."/>
            <person name="Lapidus A."/>
            <person name="Cheng J.-F."/>
            <person name="Bruce D."/>
            <person name="Goodwin L."/>
            <person name="Pitluck S."/>
            <person name="Chertkov O."/>
            <person name="Detter J.C."/>
            <person name="Han C."/>
            <person name="Tapia R."/>
            <person name="Land M."/>
            <person name="Hauser L."/>
            <person name="Chang Y.-J."/>
            <person name="Jeffries C."/>
            <person name="Kyrpides N."/>
            <person name="Ivanova N."/>
            <person name="Mikhailova N."/>
            <person name="Mouttaki H."/>
            <person name="Lin L."/>
            <person name="Zhou J."/>
            <person name="Hemme C.L."/>
            <person name="Woyke T."/>
        </authorList>
    </citation>
    <scope>NUCLEOTIDE SEQUENCE [LARGE SCALE GENOMIC DNA]</scope>
    <source>
        <strain evidence="7">WM1</strain>
    </source>
</reference>
<evidence type="ECO:0000313" key="8">
    <source>
        <dbReference type="Proteomes" id="UP000001662"/>
    </source>
</evidence>
<sequence>MSSNKTHHREKIAILFFLLFLAMTGLMGRLIFLMIFRSEHYGAMALDLHERERTIKAARGNIIDANGMVIATNRTVCTISVIHNQIRKADEVVAVLSRELGLQEDEVRKKVEKYSSREIIKTNVDKALGDQIRSYHLEGVKVDEDYKRYYPYDTLASTVLGFTGGDNQGIIGLEVKYEQYLKGLNGKILTMSDAAGIEIENAAEDRIEPVAGQDLYISLDVNIQRYCEQAAYQVMEKKGAKRVSIIVMNPQNGEIMAMVNAPEFNLNDPFTLTMDAGVPASDKEKQDLLNKMWRNPCINDTYEPGSTFKIVTAAAGLEAGAVKLDDNFSCPGFRVVEDRKIRCHKVGGHGSETFLQGMMNSCNPVLIDVGQRLGVDNYYKYFEQFGLKGKTGIDLPGEASTIMHKKEDMGLVELATVSFGQSFQITPMQLITTASAIINGGNRVTPHFGVKSVSTDGSSVNTFTYPVKEGILSPQTSETMRYILEQVVAEGSGKRAQVNGYRVGGKTATSEKLPRSLKKYISSFIGFAPADNPQVIALITIDEPQGIYYGGTIAAPVIADIFKNILPYLGIQPTEEKTVSAFRIYG</sequence>
<comment type="similarity">
    <text evidence="2">Belongs to the transpeptidase family.</text>
</comment>
<keyword evidence="4" id="KW-1133">Transmembrane helix</keyword>
<dbReference type="Proteomes" id="UP000001662">
    <property type="component" value="Chromosome"/>
</dbReference>
<dbReference type="KEGG" id="csh:Closa_2463"/>
<evidence type="ECO:0000259" key="5">
    <source>
        <dbReference type="Pfam" id="PF00905"/>
    </source>
</evidence>
<evidence type="ECO:0000313" key="7">
    <source>
        <dbReference type="EMBL" id="ADL05032.1"/>
    </source>
</evidence>
<dbReference type="OrthoDB" id="9804124at2"/>
<keyword evidence="8" id="KW-1185">Reference proteome</keyword>
<dbReference type="Gene3D" id="3.30.450.330">
    <property type="match status" value="1"/>
</dbReference>
<evidence type="ECO:0000256" key="4">
    <source>
        <dbReference type="SAM" id="Phobius"/>
    </source>
</evidence>
<dbReference type="SUPFAM" id="SSF56601">
    <property type="entry name" value="beta-lactamase/transpeptidase-like"/>
    <property type="match status" value="1"/>
</dbReference>
<feature type="transmembrane region" description="Helical" evidence="4">
    <location>
        <begin position="12"/>
        <end position="36"/>
    </location>
</feature>
<dbReference type="GO" id="GO:0008658">
    <property type="term" value="F:penicillin binding"/>
    <property type="evidence" value="ECO:0007669"/>
    <property type="project" value="InterPro"/>
</dbReference>
<proteinExistence type="inferred from homology"/>
<dbReference type="Gene3D" id="3.90.1310.10">
    <property type="entry name" value="Penicillin-binding protein 2a (Domain 2)"/>
    <property type="match status" value="1"/>
</dbReference>
<dbReference type="PaxDb" id="610130-Closa_2463"/>
<name>D9R4G2_LACSW</name>
<keyword evidence="3 4" id="KW-0472">Membrane</keyword>
<dbReference type="SUPFAM" id="SSF56519">
    <property type="entry name" value="Penicillin binding protein dimerisation domain"/>
    <property type="match status" value="1"/>
</dbReference>
<dbReference type="InterPro" id="IPR001460">
    <property type="entry name" value="PCN-bd_Tpept"/>
</dbReference>